<dbReference type="HOGENOM" id="CLU_279138_0_0_1"/>
<protein>
    <recommendedName>
        <fullName evidence="2">Nephrocystin 3-like N-terminal domain-containing protein</fullName>
    </recommendedName>
</protein>
<dbReference type="SUPFAM" id="SSF52540">
    <property type="entry name" value="P-loop containing nucleoside triphosphate hydrolases"/>
    <property type="match status" value="1"/>
</dbReference>
<dbReference type="EMBL" id="CM002236">
    <property type="protein sequence ID" value="EAA36343.2"/>
    <property type="molecule type" value="Genomic_DNA"/>
</dbReference>
<evidence type="ECO:0000313" key="3">
    <source>
        <dbReference type="EMBL" id="EAA36343.2"/>
    </source>
</evidence>
<dbReference type="InterPro" id="IPR027417">
    <property type="entry name" value="P-loop_NTPase"/>
</dbReference>
<evidence type="ECO:0000313" key="4">
    <source>
        <dbReference type="Proteomes" id="UP000001805"/>
    </source>
</evidence>
<dbReference type="PANTHER" id="PTHR10039:SF10">
    <property type="entry name" value="NACHT DOMAIN-CONTAINING PROTEIN"/>
    <property type="match status" value="1"/>
</dbReference>
<dbReference type="OrthoDB" id="4588320at2759"/>
<feature type="domain" description="Nephrocystin 3-like N-terminal" evidence="2">
    <location>
        <begin position="147"/>
        <end position="305"/>
    </location>
</feature>
<sequence length="1130" mass="127632">MRLTRSWSVTSEFAKLFPNSAELQALFSEYLTRVVRLCQQILAVARRPSYLLLASSLFSTFDNEFGPIQEELNMYGALIEKQFTLLTSSQAADRQQAARKETGGMIRRFSKAWRRQYILEQKQQLLHHLSPRQGQQDVIWRRERKRGTASWILTTSEYKSWKAGHQAVLRVTGHLGCGKTVALATIIADAPMEKKKHAGFICKRDDPHTLKGFTILGSIAHQLLQSGTVRQEWEKLIQGNPDTFLGALSVSFIVQLLQSLLPRDETFYVILDGLDECSEEDVEIVLQALQDLRQQHQISVCFSTRLDASGLPTKLTQEYLGTAADLSLNNVLRDTEIEEYIRSEVQRRNARREPQMSDKLVEQVTKALAVGAQGMYLWVSLHIEAIFPSYHEAVLTNESVQDILHHLPKDLPQAFDQALDRIPDRQYGDRIFQLVAVAETCLTGEQLSVALTVQPGDPTWNGARLPHSPKQVVFRCGGGLLEIDEEDDQVRFIHHSVISHMGDRKVGVDGSSLTRSWMTDAESFMGSVCVTYLNFADFDKPHLTEENGARVDVLWRALINDRPPHVSVPWNSSLDGEGGMIVYALNKSHAYLFRHIIRSHIQDDHIFIQTPYFLVLLTIPLEDTSTQFALHMVRKHLAEIKAGSMVDHLWALIEEACLKLSAIAHDEDLLNSLSRQICLAALTALVLLRSTRNSPDPTEDDVFKFLRILSETADDLSFKMVCDYLPMVAGWASDPQSLALLGLQNAVAHNNFSLVKMIMMSIDVDLSIIDRVLEMTKEKSDSMFRSKVTSRVTSLLNHTSHVIKEQPVVGNNDLEIIRTHLMNDDDDQAMESIERWFGRGRPGCSSVADLSLLRKVTEWAIIYRCDEVLDAMPCLPEAVEAWPTVLLDVITTYAQHERLRREDDPERERKIFFTLVKEVQKLESNDMYLTGSDSGPSVDSQWTALHAAALWEPYAVDAVLKLWPGATHQRTTHGLMPLTVSICGRPKQEGYSSIPPLMLSVLALLQAATTNDAKALCEDSLLSPLHCSIACCPPDITEVLVEHGATCNVSLTNAEDSEAYRILMIVALLENRIYYRSSWYPSWKLQAKTLTSLEEYYRYKGPLPMPRVMTRPFYDPEDDPEGYTPKSSFI</sequence>
<dbReference type="Proteomes" id="UP000001805">
    <property type="component" value="Chromosome 1, Linkage Group I"/>
</dbReference>
<dbReference type="RefSeq" id="XP_965579.2">
    <property type="nucleotide sequence ID" value="XM_960486.2"/>
</dbReference>
<dbReference type="GeneID" id="3881720"/>
<organism evidence="3 4">
    <name type="scientific">Neurospora crassa (strain ATCC 24698 / 74-OR23-1A / CBS 708.71 / DSM 1257 / FGSC 987)</name>
    <dbReference type="NCBI Taxonomy" id="367110"/>
    <lineage>
        <taxon>Eukaryota</taxon>
        <taxon>Fungi</taxon>
        <taxon>Dikarya</taxon>
        <taxon>Ascomycota</taxon>
        <taxon>Pezizomycotina</taxon>
        <taxon>Sordariomycetes</taxon>
        <taxon>Sordariomycetidae</taxon>
        <taxon>Sordariales</taxon>
        <taxon>Sordariaceae</taxon>
        <taxon>Neurospora</taxon>
    </lineage>
</organism>
<dbReference type="Pfam" id="PF24883">
    <property type="entry name" value="NPHP3_N"/>
    <property type="match status" value="1"/>
</dbReference>
<dbReference type="InterPro" id="IPR056884">
    <property type="entry name" value="NPHP3-like_N"/>
</dbReference>
<dbReference type="PANTHER" id="PTHR10039">
    <property type="entry name" value="AMELOGENIN"/>
    <property type="match status" value="1"/>
</dbReference>
<evidence type="ECO:0000259" key="2">
    <source>
        <dbReference type="Pfam" id="PF24883"/>
    </source>
</evidence>
<dbReference type="Gene3D" id="3.40.50.300">
    <property type="entry name" value="P-loop containing nucleotide triphosphate hydrolases"/>
    <property type="match status" value="1"/>
</dbReference>
<reference evidence="3 4" key="1">
    <citation type="journal article" date="2003" name="Nature">
        <title>The genome sequence of the filamentous fungus Neurospora crassa.</title>
        <authorList>
            <person name="Galagan J.E."/>
            <person name="Calvo S.E."/>
            <person name="Borkovich K.A."/>
            <person name="Selker E.U."/>
            <person name="Read N.D."/>
            <person name="Jaffe D."/>
            <person name="FitzHugh W."/>
            <person name="Ma L.J."/>
            <person name="Smirnov S."/>
            <person name="Purcell S."/>
            <person name="Rehman B."/>
            <person name="Elkins T."/>
            <person name="Engels R."/>
            <person name="Wang S."/>
            <person name="Nielsen C.B."/>
            <person name="Butler J."/>
            <person name="Endrizzi M."/>
            <person name="Qui D."/>
            <person name="Ianakiev P."/>
            <person name="Bell-Pedersen D."/>
            <person name="Nelson M.A."/>
            <person name="Werner-Washburne M."/>
            <person name="Selitrennikoff C.P."/>
            <person name="Kinsey J.A."/>
            <person name="Braun E.L."/>
            <person name="Zelter A."/>
            <person name="Schulte U."/>
            <person name="Kothe G.O."/>
            <person name="Jedd G."/>
            <person name="Mewes W."/>
            <person name="Staben C."/>
            <person name="Marcotte E."/>
            <person name="Greenberg D."/>
            <person name="Roy A."/>
            <person name="Foley K."/>
            <person name="Naylor J."/>
            <person name="Stange-Thomann N."/>
            <person name="Barrett R."/>
            <person name="Gnerre S."/>
            <person name="Kamal M."/>
            <person name="Kamvysselis M."/>
            <person name="Mauceli E."/>
            <person name="Bielke C."/>
            <person name="Rudd S."/>
            <person name="Frishman D."/>
            <person name="Krystofova S."/>
            <person name="Rasmussen C."/>
            <person name="Metzenberg R.L."/>
            <person name="Perkins D.D."/>
            <person name="Kroken S."/>
            <person name="Cogoni C."/>
            <person name="Macino G."/>
            <person name="Catcheside D."/>
            <person name="Li W."/>
            <person name="Pratt R.J."/>
            <person name="Osmani S.A."/>
            <person name="DeSouza C.P."/>
            <person name="Glass L."/>
            <person name="Orbach M.J."/>
            <person name="Berglund J.A."/>
            <person name="Voelker R."/>
            <person name="Yarden O."/>
            <person name="Plamann M."/>
            <person name="Seiler S."/>
            <person name="Dunlap J."/>
            <person name="Radford A."/>
            <person name="Aramayo R."/>
            <person name="Natvig D.O."/>
            <person name="Alex L.A."/>
            <person name="Mannhaupt G."/>
            <person name="Ebbole D.J."/>
            <person name="Freitag M."/>
            <person name="Paulsen I."/>
            <person name="Sachs M.S."/>
            <person name="Lander E.S."/>
            <person name="Nusbaum C."/>
            <person name="Birren B."/>
        </authorList>
    </citation>
    <scope>NUCLEOTIDE SEQUENCE [LARGE SCALE GENOMIC DNA]</scope>
    <source>
        <strain evidence="4">ATCC 24698 / 74-OR23-1A / CBS 708.71 / DSM 1257 / FGSC 987</strain>
    </source>
</reference>
<dbReference type="AlphaFoldDB" id="Q7SHK7"/>
<dbReference type="InParanoid" id="Q7SHK7"/>
<dbReference type="PaxDb" id="5141-EFNCRP00000002469"/>
<evidence type="ECO:0000256" key="1">
    <source>
        <dbReference type="ARBA" id="ARBA00022737"/>
    </source>
</evidence>
<gene>
    <name evidence="3" type="ORF">NCU02897</name>
</gene>
<keyword evidence="1" id="KW-0677">Repeat</keyword>
<proteinExistence type="predicted"/>
<name>Q7SHK7_NEUCR</name>
<accession>Q7SHK7</accession>
<dbReference type="VEuPathDB" id="FungiDB:NCU02897"/>
<dbReference type="KEGG" id="ncr:NCU02897"/>
<keyword evidence="4" id="KW-1185">Reference proteome</keyword>
<dbReference type="STRING" id="367110.Q7SHK7"/>